<proteinExistence type="predicted"/>
<name>X1SRK0_9ZZZZ</name>
<feature type="non-terminal residue" evidence="1">
    <location>
        <position position="1"/>
    </location>
</feature>
<organism evidence="1">
    <name type="scientific">marine sediment metagenome</name>
    <dbReference type="NCBI Taxonomy" id="412755"/>
    <lineage>
        <taxon>unclassified sequences</taxon>
        <taxon>metagenomes</taxon>
        <taxon>ecological metagenomes</taxon>
    </lineage>
</organism>
<comment type="caution">
    <text evidence="1">The sequence shown here is derived from an EMBL/GenBank/DDBJ whole genome shotgun (WGS) entry which is preliminary data.</text>
</comment>
<protein>
    <recommendedName>
        <fullName evidence="2">KOW domain-containing protein</fullName>
    </recommendedName>
</protein>
<gene>
    <name evidence="1" type="ORF">S12H4_35049</name>
</gene>
<sequence length="194" mass="20903">VLSEDLITPEDKRAILVGGSMVTMGALKKSVEIGVSCIVVGGIRHDDLISFTGEEIGVAITGQEELGLTVIITEGFGTMRMSQSTFDLLKSFEGYQASVNGATQIRAGVLRPEIIIPHQEIAEQGSEELASGMVPGTSVRIIRQPYFGAIGMVKFLPVELQQLESESYVRVLDVELDDGIVVTVPRANVEIIEE</sequence>
<dbReference type="AlphaFoldDB" id="X1SRK0"/>
<dbReference type="EMBL" id="BARW01020787">
    <property type="protein sequence ID" value="GAI95712.1"/>
    <property type="molecule type" value="Genomic_DNA"/>
</dbReference>
<evidence type="ECO:0008006" key="2">
    <source>
        <dbReference type="Google" id="ProtNLM"/>
    </source>
</evidence>
<evidence type="ECO:0000313" key="1">
    <source>
        <dbReference type="EMBL" id="GAI95712.1"/>
    </source>
</evidence>
<accession>X1SRK0</accession>
<reference evidence="1" key="1">
    <citation type="journal article" date="2014" name="Front. Microbiol.">
        <title>High frequency of phylogenetically diverse reductive dehalogenase-homologous genes in deep subseafloor sedimentary metagenomes.</title>
        <authorList>
            <person name="Kawai M."/>
            <person name="Futagami T."/>
            <person name="Toyoda A."/>
            <person name="Takaki Y."/>
            <person name="Nishi S."/>
            <person name="Hori S."/>
            <person name="Arai W."/>
            <person name="Tsubouchi T."/>
            <person name="Morono Y."/>
            <person name="Uchiyama I."/>
            <person name="Ito T."/>
            <person name="Fujiyama A."/>
            <person name="Inagaki F."/>
            <person name="Takami H."/>
        </authorList>
    </citation>
    <scope>NUCLEOTIDE SEQUENCE</scope>
    <source>
        <strain evidence="1">Expedition CK06-06</strain>
    </source>
</reference>